<gene>
    <name evidence="1" type="ORF">N894_0047</name>
</gene>
<dbReference type="EMBL" id="KF640086">
    <property type="protein sequence ID" value="AHB60815.1"/>
    <property type="molecule type" value="Genomic_DNA"/>
</dbReference>
<proteinExistence type="predicted"/>
<reference evidence="1" key="1">
    <citation type="journal article" date="2014" name="Genome">
        <title>Comparative analyses of a putative Francisella conjugative element.</title>
        <authorList>
            <person name="Siddaramappa S."/>
            <person name="Challacombe J.F."/>
            <person name="Petersen J.M."/>
            <person name="Pillai S."/>
            <person name="Kuske C.R."/>
        </authorList>
    </citation>
    <scope>NUCLEOTIDE SEQUENCE</scope>
    <source>
        <strain evidence="1">PA10-7858</strain>
        <plasmid evidence="1">pFNPA10</plasmid>
    </source>
</reference>
<protein>
    <submittedName>
        <fullName evidence="1">Uncharacterized protein</fullName>
    </submittedName>
</protein>
<sequence>MLIDFTILNEKKIINRPITNRLIKIDISSDEDIKNIVKNQFKYESKIQLYNFRNAYNSKNLEVDLHDNENNNTSQNTKKLYYIITKKNKEQIIGKATLKEIEDYIKLHKNEILSEYIHHEDK</sequence>
<name>V5T8X1_FRANO</name>
<organism evidence="1">
    <name type="scientific">Francisella tularensis subsp. novicida PA10-7858</name>
    <dbReference type="NCBI Taxonomy" id="1386968"/>
    <lineage>
        <taxon>Bacteria</taxon>
        <taxon>Pseudomonadati</taxon>
        <taxon>Pseudomonadota</taxon>
        <taxon>Gammaproteobacteria</taxon>
        <taxon>Thiotrichales</taxon>
        <taxon>Francisellaceae</taxon>
        <taxon>Francisella</taxon>
    </lineage>
</organism>
<geneLocation type="plasmid" evidence="1">
    <name>pFNPA10</name>
</geneLocation>
<dbReference type="RefSeq" id="WP_023893597.1">
    <property type="nucleotide sequence ID" value="NC_023026.1"/>
</dbReference>
<evidence type="ECO:0000313" key="1">
    <source>
        <dbReference type="EMBL" id="AHB60815.1"/>
    </source>
</evidence>
<keyword evidence="1" id="KW-0614">Plasmid</keyword>
<accession>V5T8X1</accession>
<dbReference type="AlphaFoldDB" id="V5T8X1"/>